<dbReference type="CDD" id="cd00268">
    <property type="entry name" value="DEADc"/>
    <property type="match status" value="1"/>
</dbReference>
<dbReference type="SUPFAM" id="SSF52540">
    <property type="entry name" value="P-loop containing nucleoside triphosphate hydrolases"/>
    <property type="match status" value="1"/>
</dbReference>
<proteinExistence type="inferred from homology"/>
<dbReference type="Pfam" id="PF00271">
    <property type="entry name" value="Helicase_C"/>
    <property type="match status" value="1"/>
</dbReference>
<dbReference type="PROSITE" id="PS51194">
    <property type="entry name" value="HELICASE_CTER"/>
    <property type="match status" value="1"/>
</dbReference>
<dbReference type="GO" id="GO:0005829">
    <property type="term" value="C:cytosol"/>
    <property type="evidence" value="ECO:0007669"/>
    <property type="project" value="TreeGrafter"/>
</dbReference>
<dbReference type="Pfam" id="PF00270">
    <property type="entry name" value="DEAD"/>
    <property type="match status" value="1"/>
</dbReference>
<dbReference type="PROSITE" id="PS51192">
    <property type="entry name" value="HELICASE_ATP_BIND_1"/>
    <property type="match status" value="1"/>
</dbReference>
<dbReference type="InterPro" id="IPR011545">
    <property type="entry name" value="DEAD/DEAH_box_helicase_dom"/>
</dbReference>
<evidence type="ECO:0000256" key="1">
    <source>
        <dbReference type="ARBA" id="ARBA00006517"/>
    </source>
</evidence>
<evidence type="ECO:0000259" key="11">
    <source>
        <dbReference type="PROSITE" id="PS51195"/>
    </source>
</evidence>
<accession>A0A830HDN1</accession>
<dbReference type="PANTHER" id="PTHR47959">
    <property type="entry name" value="ATP-DEPENDENT RNA HELICASE RHLE-RELATED"/>
    <property type="match status" value="1"/>
</dbReference>
<dbReference type="SMART" id="SM00490">
    <property type="entry name" value="HELICc"/>
    <property type="match status" value="1"/>
</dbReference>
<dbReference type="PROSITE" id="PS00039">
    <property type="entry name" value="DEAD_ATP_HELICASE"/>
    <property type="match status" value="1"/>
</dbReference>
<gene>
    <name evidence="12" type="ORF">PPROV_000193200</name>
</gene>
<dbReference type="InterPro" id="IPR000629">
    <property type="entry name" value="RNA-helicase_DEAD-box_CS"/>
</dbReference>
<feature type="compositionally biased region" description="Basic residues" evidence="8">
    <location>
        <begin position="10"/>
        <end position="21"/>
    </location>
</feature>
<dbReference type="InterPro" id="IPR050079">
    <property type="entry name" value="DEAD_box_RNA_helicase"/>
</dbReference>
<dbReference type="GO" id="GO:0003724">
    <property type="term" value="F:RNA helicase activity"/>
    <property type="evidence" value="ECO:0007669"/>
    <property type="project" value="InterPro"/>
</dbReference>
<organism evidence="12 13">
    <name type="scientific">Pycnococcus provasolii</name>
    <dbReference type="NCBI Taxonomy" id="41880"/>
    <lineage>
        <taxon>Eukaryota</taxon>
        <taxon>Viridiplantae</taxon>
        <taxon>Chlorophyta</taxon>
        <taxon>Pseudoscourfieldiophyceae</taxon>
        <taxon>Pseudoscourfieldiales</taxon>
        <taxon>Pycnococcaceae</taxon>
        <taxon>Pycnococcus</taxon>
    </lineage>
</organism>
<evidence type="ECO:0008006" key="14">
    <source>
        <dbReference type="Google" id="ProtNLM"/>
    </source>
</evidence>
<keyword evidence="5 7" id="KW-0067">ATP-binding</keyword>
<dbReference type="OrthoDB" id="4255at2759"/>
<evidence type="ECO:0000256" key="2">
    <source>
        <dbReference type="ARBA" id="ARBA00022741"/>
    </source>
</evidence>
<dbReference type="InterPro" id="IPR014001">
    <property type="entry name" value="Helicase_ATP-bd"/>
</dbReference>
<comment type="caution">
    <text evidence="12">The sequence shown here is derived from an EMBL/GenBank/DDBJ whole genome shotgun (WGS) entry which is preliminary data.</text>
</comment>
<evidence type="ECO:0000313" key="12">
    <source>
        <dbReference type="EMBL" id="GHP03177.1"/>
    </source>
</evidence>
<keyword evidence="2 7" id="KW-0547">Nucleotide-binding</keyword>
<evidence type="ECO:0000256" key="5">
    <source>
        <dbReference type="ARBA" id="ARBA00022840"/>
    </source>
</evidence>
<dbReference type="InterPro" id="IPR014014">
    <property type="entry name" value="RNA_helicase_DEAD_Q_motif"/>
</dbReference>
<dbReference type="AlphaFoldDB" id="A0A830HDN1"/>
<evidence type="ECO:0000256" key="7">
    <source>
        <dbReference type="RuleBase" id="RU000492"/>
    </source>
</evidence>
<dbReference type="PROSITE" id="PS51195">
    <property type="entry name" value="Q_MOTIF"/>
    <property type="match status" value="1"/>
</dbReference>
<evidence type="ECO:0000256" key="8">
    <source>
        <dbReference type="SAM" id="MobiDB-lite"/>
    </source>
</evidence>
<dbReference type="PANTHER" id="PTHR47959:SF1">
    <property type="entry name" value="ATP-DEPENDENT RNA HELICASE DBPA"/>
    <property type="match status" value="1"/>
</dbReference>
<dbReference type="CDD" id="cd18787">
    <property type="entry name" value="SF2_C_DEAD"/>
    <property type="match status" value="1"/>
</dbReference>
<reference evidence="12" key="1">
    <citation type="submission" date="2020-10" db="EMBL/GenBank/DDBJ databases">
        <title>Unveiling of a novel bifunctional photoreceptor, Dualchrome1, isolated from a cosmopolitan green alga.</title>
        <authorList>
            <person name="Suzuki S."/>
            <person name="Kawachi M."/>
        </authorList>
    </citation>
    <scope>NUCLEOTIDE SEQUENCE</scope>
    <source>
        <strain evidence="12">NIES 2893</strain>
    </source>
</reference>
<dbReference type="SMART" id="SM00487">
    <property type="entry name" value="DEXDc"/>
    <property type="match status" value="1"/>
</dbReference>
<sequence length="653" mass="69319">MAAAATARTTRVRAARAHARAPRTPLLNGAPKRQTNDALAERGDTNRRAGCFKTHVARPPTSERATAGGGASSSSSSSTSTLFSDAAFALDEEVVTRLREYGVTVPTPVQAETFQEAREGKDVLARALTGTGKTLAYILPVTCRLLEDKVSTMKGASGTRRRRAYYNPETGKAQGKRPAARPRAVAVLPTRELARQVSTEWRMAFGKATVGAPAVFGGAPLERHQAALRTNPLVVVGTPGRLLELMRAGNLEFSHCDAIILDEADRLMEEGFSAEVGEILDARLSTRLDEAGDPLPCQTLLFSATIPPWVRALSEKFMPDAVPFDLAKQEQRSVPSSIVHMASPVVKTARTRAVADILSTADARRALVFCATKNEAETLAEELRALAPGWTFGALHGDLDQRTRNRELDRFKTLRAGFADRQCLLATDVASRGIDVANVDLVIQLGVPRIAGRKNTADSDLYIHRVGRCGRAGKSGKALLLYDPSAGEYASLEKLAKGAGVSIGRVVLPSPEDCAQAAAVQLLARGDCVGDDARATVRTAVEKLAEDGGVSALSRALEGVLAVAVGHGEGAPPSRSLLTAQEGVVTLAAHGASGPSEVVRAAKVLMPRLRLGRVSMENKLALFDVDVEVASKLAGECVEGIQFEVAKPTNKVL</sequence>
<evidence type="ECO:0000256" key="6">
    <source>
        <dbReference type="PROSITE-ProRule" id="PRU00552"/>
    </source>
</evidence>
<keyword evidence="3 7" id="KW-0378">Hydrolase</keyword>
<evidence type="ECO:0000313" key="13">
    <source>
        <dbReference type="Proteomes" id="UP000660262"/>
    </source>
</evidence>
<dbReference type="EMBL" id="BNJQ01000005">
    <property type="protein sequence ID" value="GHP03177.1"/>
    <property type="molecule type" value="Genomic_DNA"/>
</dbReference>
<evidence type="ECO:0000259" key="9">
    <source>
        <dbReference type="PROSITE" id="PS51192"/>
    </source>
</evidence>
<evidence type="ECO:0000259" key="10">
    <source>
        <dbReference type="PROSITE" id="PS51194"/>
    </source>
</evidence>
<comment type="similarity">
    <text evidence="1">Belongs to the DEAD box helicase family. DDX21/DDX50 subfamily.</text>
</comment>
<dbReference type="Gene3D" id="3.40.50.300">
    <property type="entry name" value="P-loop containing nucleotide triphosphate hydrolases"/>
    <property type="match status" value="2"/>
</dbReference>
<feature type="domain" description="Helicase ATP-binding" evidence="9">
    <location>
        <begin position="114"/>
        <end position="324"/>
    </location>
</feature>
<feature type="region of interest" description="Disordered" evidence="8">
    <location>
        <begin position="1"/>
        <end position="79"/>
    </location>
</feature>
<keyword evidence="13" id="KW-1185">Reference proteome</keyword>
<keyword evidence="4 7" id="KW-0347">Helicase</keyword>
<dbReference type="GO" id="GO:0003676">
    <property type="term" value="F:nucleic acid binding"/>
    <property type="evidence" value="ECO:0007669"/>
    <property type="project" value="InterPro"/>
</dbReference>
<evidence type="ECO:0000256" key="3">
    <source>
        <dbReference type="ARBA" id="ARBA00022801"/>
    </source>
</evidence>
<dbReference type="InterPro" id="IPR001650">
    <property type="entry name" value="Helicase_C-like"/>
</dbReference>
<dbReference type="InterPro" id="IPR044742">
    <property type="entry name" value="DEAD/DEAH_RhlB"/>
</dbReference>
<name>A0A830HDN1_9CHLO</name>
<evidence type="ECO:0000256" key="4">
    <source>
        <dbReference type="ARBA" id="ARBA00022806"/>
    </source>
</evidence>
<dbReference type="GO" id="GO:0016787">
    <property type="term" value="F:hydrolase activity"/>
    <property type="evidence" value="ECO:0007669"/>
    <property type="project" value="UniProtKB-KW"/>
</dbReference>
<dbReference type="Proteomes" id="UP000660262">
    <property type="component" value="Unassembled WGS sequence"/>
</dbReference>
<feature type="domain" description="Helicase C-terminal" evidence="10">
    <location>
        <begin position="353"/>
        <end position="515"/>
    </location>
</feature>
<feature type="domain" description="DEAD-box RNA helicase Q" evidence="11">
    <location>
        <begin position="83"/>
        <end position="111"/>
    </location>
</feature>
<feature type="short sequence motif" description="Q motif" evidence="6">
    <location>
        <begin position="83"/>
        <end position="111"/>
    </location>
</feature>
<dbReference type="GO" id="GO:0005524">
    <property type="term" value="F:ATP binding"/>
    <property type="evidence" value="ECO:0007669"/>
    <property type="project" value="UniProtKB-KW"/>
</dbReference>
<protein>
    <recommendedName>
        <fullName evidence="14">RNA helicase</fullName>
    </recommendedName>
</protein>
<dbReference type="InterPro" id="IPR027417">
    <property type="entry name" value="P-loop_NTPase"/>
</dbReference>